<gene>
    <name evidence="4" type="ORF">SAMN04488565_0020</name>
    <name evidence="5" type="ORF">SAMN04488565_0074</name>
</gene>
<feature type="compositionally biased region" description="Polar residues" evidence="1">
    <location>
        <begin position="177"/>
        <end position="187"/>
    </location>
</feature>
<evidence type="ECO:0000259" key="3">
    <source>
        <dbReference type="Pfam" id="PF10708"/>
    </source>
</evidence>
<feature type="domain" description="SHOCT" evidence="2">
    <location>
        <begin position="214"/>
        <end position="240"/>
    </location>
</feature>
<dbReference type="OrthoDB" id="4966970at2"/>
<dbReference type="InterPro" id="IPR018649">
    <property type="entry name" value="SHOCT"/>
</dbReference>
<dbReference type="Proteomes" id="UP000182690">
    <property type="component" value="Unassembled WGS sequence"/>
</dbReference>
<organism evidence="4 6">
    <name type="scientific">Leucobacter chromiiresistens</name>
    <dbReference type="NCBI Taxonomy" id="1079994"/>
    <lineage>
        <taxon>Bacteria</taxon>
        <taxon>Bacillati</taxon>
        <taxon>Actinomycetota</taxon>
        <taxon>Actinomycetes</taxon>
        <taxon>Micrococcales</taxon>
        <taxon>Microbacteriaceae</taxon>
        <taxon>Leucobacter</taxon>
    </lineage>
</organism>
<proteinExistence type="predicted"/>
<dbReference type="Pfam" id="PF09851">
    <property type="entry name" value="SHOCT"/>
    <property type="match status" value="1"/>
</dbReference>
<dbReference type="Pfam" id="PF10708">
    <property type="entry name" value="DUF2510"/>
    <property type="match status" value="1"/>
</dbReference>
<dbReference type="STRING" id="1079994.SAMN04488565_0020"/>
<reference evidence="4 6" key="1">
    <citation type="submission" date="2016-10" db="EMBL/GenBank/DDBJ databases">
        <authorList>
            <person name="de Groot N.N."/>
        </authorList>
    </citation>
    <scope>NUCLEOTIDE SEQUENCE [LARGE SCALE GENOMIC DNA]</scope>
    <source>
        <strain evidence="4 6">DSM 22788</strain>
    </source>
</reference>
<name>A0A1H0XQ18_9MICO</name>
<dbReference type="EMBL" id="FNKB01000001">
    <property type="protein sequence ID" value="SDQ05375.1"/>
    <property type="molecule type" value="Genomic_DNA"/>
</dbReference>
<evidence type="ECO:0000313" key="5">
    <source>
        <dbReference type="EMBL" id="SDQ05375.1"/>
    </source>
</evidence>
<protein>
    <submittedName>
        <fullName evidence="4">Short C-terminal domain-containing protein</fullName>
    </submittedName>
</protein>
<feature type="compositionally biased region" description="Polar residues" evidence="1">
    <location>
        <begin position="40"/>
        <end position="51"/>
    </location>
</feature>
<dbReference type="EMBL" id="FNKB01000001">
    <property type="protein sequence ID" value="SDQ04899.1"/>
    <property type="molecule type" value="Genomic_DNA"/>
</dbReference>
<feature type="compositionally biased region" description="Basic and acidic residues" evidence="1">
    <location>
        <begin position="163"/>
        <end position="176"/>
    </location>
</feature>
<feature type="compositionally biased region" description="Low complexity" evidence="1">
    <location>
        <begin position="188"/>
        <end position="198"/>
    </location>
</feature>
<evidence type="ECO:0000259" key="2">
    <source>
        <dbReference type="Pfam" id="PF09851"/>
    </source>
</evidence>
<dbReference type="AlphaFoldDB" id="A0A1H0XQ18"/>
<sequence>MADIAAGWYDDGSGRQRWWDGSAWTDQFAEEQPAAPERSSAMQKAASQMQSFGRKMTNKHDLSGDEDAIWTAVGKPLTGIGGGRYKLTAEYLIFEVGTLSSRGQQIRTREIFDVDSSQTMAQKARGVGNITLQARRESGEEKVTLQDITNFREGVNIINRVSDEARHSHSLRERTSHSTVSYNGQPHSTSAPPAAAPPVTTVAEASGASDLNSELERLAALKAQGVLDDEEFKAAKRKLLGL</sequence>
<dbReference type="RefSeq" id="WP_010156189.1">
    <property type="nucleotide sequence ID" value="NZ_FNKB01000001.1"/>
</dbReference>
<evidence type="ECO:0000313" key="6">
    <source>
        <dbReference type="Proteomes" id="UP000182690"/>
    </source>
</evidence>
<feature type="domain" description="DUF2510" evidence="3">
    <location>
        <begin position="6"/>
        <end position="36"/>
    </location>
</feature>
<feature type="region of interest" description="Disordered" evidence="1">
    <location>
        <begin position="29"/>
        <end position="60"/>
    </location>
</feature>
<accession>A0A1H0XQ18</accession>
<feature type="region of interest" description="Disordered" evidence="1">
    <location>
        <begin position="163"/>
        <end position="198"/>
    </location>
</feature>
<evidence type="ECO:0000313" key="4">
    <source>
        <dbReference type="EMBL" id="SDQ04899.1"/>
    </source>
</evidence>
<dbReference type="InterPro" id="IPR018929">
    <property type="entry name" value="DUF2510"/>
</dbReference>
<evidence type="ECO:0000256" key="1">
    <source>
        <dbReference type="SAM" id="MobiDB-lite"/>
    </source>
</evidence>